<keyword evidence="4" id="KW-1185">Reference proteome</keyword>
<keyword evidence="2" id="KW-0472">Membrane</keyword>
<evidence type="ECO:0000313" key="4">
    <source>
        <dbReference type="Proteomes" id="UP001222325"/>
    </source>
</evidence>
<feature type="transmembrane region" description="Helical" evidence="2">
    <location>
        <begin position="117"/>
        <end position="145"/>
    </location>
</feature>
<keyword evidence="2" id="KW-0812">Transmembrane</keyword>
<feature type="transmembrane region" description="Helical" evidence="2">
    <location>
        <begin position="151"/>
        <end position="176"/>
    </location>
</feature>
<feature type="transmembrane region" description="Helical" evidence="2">
    <location>
        <begin position="81"/>
        <end position="105"/>
    </location>
</feature>
<keyword evidence="2" id="KW-1133">Transmembrane helix</keyword>
<comment type="caution">
    <text evidence="3">The sequence shown here is derived from an EMBL/GenBank/DDBJ whole genome shotgun (WGS) entry which is preliminary data.</text>
</comment>
<dbReference type="AlphaFoldDB" id="A0AAD6UJD8"/>
<feature type="transmembrane region" description="Helical" evidence="2">
    <location>
        <begin position="197"/>
        <end position="218"/>
    </location>
</feature>
<reference evidence="3" key="1">
    <citation type="submission" date="2023-03" db="EMBL/GenBank/DDBJ databases">
        <title>Massive genome expansion in bonnet fungi (Mycena s.s.) driven by repeated elements and novel gene families across ecological guilds.</title>
        <authorList>
            <consortium name="Lawrence Berkeley National Laboratory"/>
            <person name="Harder C.B."/>
            <person name="Miyauchi S."/>
            <person name="Viragh M."/>
            <person name="Kuo A."/>
            <person name="Thoen E."/>
            <person name="Andreopoulos B."/>
            <person name="Lu D."/>
            <person name="Skrede I."/>
            <person name="Drula E."/>
            <person name="Henrissat B."/>
            <person name="Morin E."/>
            <person name="Kohler A."/>
            <person name="Barry K."/>
            <person name="LaButti K."/>
            <person name="Morin E."/>
            <person name="Salamov A."/>
            <person name="Lipzen A."/>
            <person name="Mereny Z."/>
            <person name="Hegedus B."/>
            <person name="Baldrian P."/>
            <person name="Stursova M."/>
            <person name="Weitz H."/>
            <person name="Taylor A."/>
            <person name="Grigoriev I.V."/>
            <person name="Nagy L.G."/>
            <person name="Martin F."/>
            <person name="Kauserud H."/>
        </authorList>
    </citation>
    <scope>NUCLEOTIDE SEQUENCE</scope>
    <source>
        <strain evidence="3">CBHHK173m</strain>
    </source>
</reference>
<feature type="transmembrane region" description="Helical" evidence="2">
    <location>
        <begin position="48"/>
        <end position="69"/>
    </location>
</feature>
<feature type="region of interest" description="Disordered" evidence="1">
    <location>
        <begin position="310"/>
        <end position="337"/>
    </location>
</feature>
<name>A0AAD6UJD8_9AGAR</name>
<evidence type="ECO:0000256" key="2">
    <source>
        <dbReference type="SAM" id="Phobius"/>
    </source>
</evidence>
<protein>
    <submittedName>
        <fullName evidence="3">Uncharacterized protein</fullName>
    </submittedName>
</protein>
<dbReference type="Proteomes" id="UP001222325">
    <property type="component" value="Unassembled WGS sequence"/>
</dbReference>
<dbReference type="EMBL" id="JARJCN010000005">
    <property type="protein sequence ID" value="KAJ7100823.1"/>
    <property type="molecule type" value="Genomic_DNA"/>
</dbReference>
<organism evidence="3 4">
    <name type="scientific">Mycena belliarum</name>
    <dbReference type="NCBI Taxonomy" id="1033014"/>
    <lineage>
        <taxon>Eukaryota</taxon>
        <taxon>Fungi</taxon>
        <taxon>Dikarya</taxon>
        <taxon>Basidiomycota</taxon>
        <taxon>Agaricomycotina</taxon>
        <taxon>Agaricomycetes</taxon>
        <taxon>Agaricomycetidae</taxon>
        <taxon>Agaricales</taxon>
        <taxon>Marasmiineae</taxon>
        <taxon>Mycenaceae</taxon>
        <taxon>Mycena</taxon>
    </lineage>
</organism>
<sequence>MPSSFFSALVSGICINLVLYTLEATMACQFLANPTFGAGRLSKFRVSLNLLLDTFGTLASCIFLFTIQGSHWGSNDDVQAMYWRTIIGVLIAGTVSSAVAQSFLLERFWKNIRHHRLGTGFAVTILVLTIITSVAAIVACAYLQWVNAPVTVPFVWIALIGNVIAALGITTVSVCQRWVRRAAGPPKKNAAIRATRAFIETGFPSTIIAILALVAWAAGREGDFVVALYFVQARVYSCIMLLALRNPYIEHPLEVMVSTSVVQRRVPVPPLSPEIYLNNAKSDRASLCEIPEGKEVQGWYDVDLSGAEARTGEDTSGQVPPLARNASFYQVPDEEKQ</sequence>
<evidence type="ECO:0000256" key="1">
    <source>
        <dbReference type="SAM" id="MobiDB-lite"/>
    </source>
</evidence>
<accession>A0AAD6UJD8</accession>
<evidence type="ECO:0000313" key="3">
    <source>
        <dbReference type="EMBL" id="KAJ7100823.1"/>
    </source>
</evidence>
<gene>
    <name evidence="3" type="ORF">B0H15DRAFT_944114</name>
</gene>
<feature type="transmembrane region" description="Helical" evidence="2">
    <location>
        <begin position="6"/>
        <end position="27"/>
    </location>
</feature>
<proteinExistence type="predicted"/>